<evidence type="ECO:0000313" key="2">
    <source>
        <dbReference type="Proteomes" id="UP000241639"/>
    </source>
</evidence>
<dbReference type="Proteomes" id="UP000241639">
    <property type="component" value="Unassembled WGS sequence"/>
</dbReference>
<dbReference type="SUPFAM" id="SSF140500">
    <property type="entry name" value="BAS1536-like"/>
    <property type="match status" value="1"/>
</dbReference>
<dbReference type="InterPro" id="IPR037208">
    <property type="entry name" value="Spo0E-like_sf"/>
</dbReference>
<dbReference type="GO" id="GO:0046983">
    <property type="term" value="F:protein dimerization activity"/>
    <property type="evidence" value="ECO:0007669"/>
    <property type="project" value="InterPro"/>
</dbReference>
<keyword evidence="2" id="KW-1185">Reference proteome</keyword>
<dbReference type="RefSeq" id="WP_107724607.1">
    <property type="nucleotide sequence ID" value="NZ_PZZP01000001.1"/>
</dbReference>
<name>A0A2T4Z773_9BACL</name>
<proteinExistence type="predicted"/>
<protein>
    <submittedName>
        <fullName evidence="1">Spo0E like sporulation regulatory protein</fullName>
    </submittedName>
</protein>
<gene>
    <name evidence="1" type="ORF">C8J48_0281</name>
</gene>
<accession>A0A2T4Z773</accession>
<dbReference type="GO" id="GO:0043937">
    <property type="term" value="P:regulation of sporulation"/>
    <property type="evidence" value="ECO:0007669"/>
    <property type="project" value="InterPro"/>
</dbReference>
<organism evidence="1 2">
    <name type="scientific">Desmospora activa DSM 45169</name>
    <dbReference type="NCBI Taxonomy" id="1121389"/>
    <lineage>
        <taxon>Bacteria</taxon>
        <taxon>Bacillati</taxon>
        <taxon>Bacillota</taxon>
        <taxon>Bacilli</taxon>
        <taxon>Bacillales</taxon>
        <taxon>Thermoactinomycetaceae</taxon>
        <taxon>Desmospora</taxon>
    </lineage>
</organism>
<dbReference type="EMBL" id="PZZP01000001">
    <property type="protein sequence ID" value="PTM57729.1"/>
    <property type="molecule type" value="Genomic_DNA"/>
</dbReference>
<sequence length="74" mass="8987">MIGLKRVEREMERLRSCMEREAEKLGLHHPRVVHISQQLDELHNEWNRIKQIEEKTYTIRSYTSKIREVAVCRV</sequence>
<dbReference type="Gene3D" id="4.10.280.10">
    <property type="entry name" value="Helix-loop-helix DNA-binding domain"/>
    <property type="match status" value="1"/>
</dbReference>
<dbReference type="AlphaFoldDB" id="A0A2T4Z773"/>
<dbReference type="InterPro" id="IPR036638">
    <property type="entry name" value="HLH_DNA-bd_sf"/>
</dbReference>
<reference evidence="1 2" key="1">
    <citation type="submission" date="2018-04" db="EMBL/GenBank/DDBJ databases">
        <title>Genomic Encyclopedia of Archaeal and Bacterial Type Strains, Phase II (KMG-II): from individual species to whole genera.</title>
        <authorList>
            <person name="Goeker M."/>
        </authorList>
    </citation>
    <scope>NUCLEOTIDE SEQUENCE [LARGE SCALE GENOMIC DNA]</scope>
    <source>
        <strain evidence="1 2">DSM 45169</strain>
    </source>
</reference>
<dbReference type="OrthoDB" id="2973153at2"/>
<comment type="caution">
    <text evidence="1">The sequence shown here is derived from an EMBL/GenBank/DDBJ whole genome shotgun (WGS) entry which is preliminary data.</text>
</comment>
<evidence type="ECO:0000313" key="1">
    <source>
        <dbReference type="EMBL" id="PTM57729.1"/>
    </source>
</evidence>
<dbReference type="Pfam" id="PF09388">
    <property type="entry name" value="SpoOE-like"/>
    <property type="match status" value="1"/>
</dbReference>
<dbReference type="InterPro" id="IPR018540">
    <property type="entry name" value="Spo0E-like"/>
</dbReference>